<dbReference type="SUPFAM" id="SSF56300">
    <property type="entry name" value="Metallo-dependent phosphatases"/>
    <property type="match status" value="1"/>
</dbReference>
<dbReference type="STRING" id="1678840.ATC1_11368"/>
<dbReference type="Pfam" id="PF02872">
    <property type="entry name" value="5_nucleotid_C"/>
    <property type="match status" value="1"/>
</dbReference>
<reference evidence="5" key="1">
    <citation type="journal article" date="2015" name="Genome Announc.">
        <title>Draft Genome Sequence of Anaerolineae Strain TC1, a Novel Isolate from a Methanogenic Wastewater Treatment System.</title>
        <authorList>
            <person name="Matsuura N."/>
            <person name="Tourlousse D.M."/>
            <person name="Sun L."/>
            <person name="Toyonaga M."/>
            <person name="Kuroda K."/>
            <person name="Ohashi A."/>
            <person name="Cruz R."/>
            <person name="Yamaguchi T."/>
            <person name="Sekiguchi Y."/>
        </authorList>
    </citation>
    <scope>NUCLEOTIDE SEQUENCE [LARGE SCALE GENOMIC DNA]</scope>
    <source>
        <strain evidence="5">TC1</strain>
    </source>
</reference>
<evidence type="ECO:0000259" key="3">
    <source>
        <dbReference type="Pfam" id="PF00149"/>
    </source>
</evidence>
<evidence type="ECO:0000313" key="6">
    <source>
        <dbReference type="Proteomes" id="UP000053370"/>
    </source>
</evidence>
<keyword evidence="6" id="KW-1185">Reference proteome</keyword>
<dbReference type="PRINTS" id="PR01607">
    <property type="entry name" value="APYRASEFAMLY"/>
</dbReference>
<keyword evidence="2" id="KW-0378">Hydrolase</keyword>
<name>A0A0K8PA87_9CHLR</name>
<dbReference type="SUPFAM" id="SSF55816">
    <property type="entry name" value="5'-nucleotidase (syn. UDP-sugar hydrolase), C-terminal domain"/>
    <property type="match status" value="1"/>
</dbReference>
<dbReference type="AlphaFoldDB" id="A0A0K8PA87"/>
<keyword evidence="2" id="KW-0547">Nucleotide-binding</keyword>
<dbReference type="RefSeq" id="WP_062277746.1">
    <property type="nucleotide sequence ID" value="NZ_DF968179.1"/>
</dbReference>
<feature type="signal peptide" evidence="2">
    <location>
        <begin position="1"/>
        <end position="23"/>
    </location>
</feature>
<dbReference type="Gene3D" id="3.90.780.10">
    <property type="entry name" value="5'-Nucleotidase, C-terminal domain"/>
    <property type="match status" value="1"/>
</dbReference>
<protein>
    <submittedName>
        <fullName evidence="5">2',3'-cyclic-nucleotide 2'-phosphodiesterase</fullName>
    </submittedName>
</protein>
<dbReference type="InterPro" id="IPR008334">
    <property type="entry name" value="5'-Nucleotdase_C"/>
</dbReference>
<evidence type="ECO:0000313" key="5">
    <source>
        <dbReference type="EMBL" id="GAP39434.1"/>
    </source>
</evidence>
<organism evidence="5">
    <name type="scientific">Flexilinea flocculi</name>
    <dbReference type="NCBI Taxonomy" id="1678840"/>
    <lineage>
        <taxon>Bacteria</taxon>
        <taxon>Bacillati</taxon>
        <taxon>Chloroflexota</taxon>
        <taxon>Anaerolineae</taxon>
        <taxon>Anaerolineales</taxon>
        <taxon>Anaerolineaceae</taxon>
        <taxon>Flexilinea</taxon>
    </lineage>
</organism>
<dbReference type="GO" id="GO:0016787">
    <property type="term" value="F:hydrolase activity"/>
    <property type="evidence" value="ECO:0007669"/>
    <property type="project" value="UniProtKB-KW"/>
</dbReference>
<dbReference type="GO" id="GO:0000166">
    <property type="term" value="F:nucleotide binding"/>
    <property type="evidence" value="ECO:0007669"/>
    <property type="project" value="UniProtKB-KW"/>
</dbReference>
<dbReference type="PATRIC" id="fig|1678840.3.peg.444"/>
<evidence type="ECO:0000256" key="1">
    <source>
        <dbReference type="ARBA" id="ARBA00022729"/>
    </source>
</evidence>
<keyword evidence="1 2" id="KW-0732">Signal</keyword>
<dbReference type="CDD" id="cd00845">
    <property type="entry name" value="MPP_UshA_N_like"/>
    <property type="match status" value="1"/>
</dbReference>
<dbReference type="InterPro" id="IPR029052">
    <property type="entry name" value="Metallo-depent_PP-like"/>
</dbReference>
<dbReference type="EMBL" id="DF968179">
    <property type="protein sequence ID" value="GAP39434.1"/>
    <property type="molecule type" value="Genomic_DNA"/>
</dbReference>
<feature type="domain" description="Calcineurin-like phosphoesterase" evidence="3">
    <location>
        <begin position="33"/>
        <end position="250"/>
    </location>
</feature>
<dbReference type="InterPro" id="IPR006179">
    <property type="entry name" value="5_nucleotidase/apyrase"/>
</dbReference>
<comment type="similarity">
    <text evidence="2">Belongs to the 5'-nucleotidase family.</text>
</comment>
<dbReference type="Proteomes" id="UP000053370">
    <property type="component" value="Unassembled WGS sequence"/>
</dbReference>
<dbReference type="InterPro" id="IPR004843">
    <property type="entry name" value="Calcineurin-like_PHP"/>
</dbReference>
<feature type="chain" id="PRO_5005393554" evidence="2">
    <location>
        <begin position="24"/>
        <end position="522"/>
    </location>
</feature>
<sequence>MKLKFILLFVLIVVTGTYFPAVAQTEAEPFTLTILGTNDMHSYYAETPDKVDEGQTAVTGSIGYAKISAYKHQIAEENPVLLFDAGDALHGQVFATLLEGESIVWLMNEGGYDAMAPGNHDFNYGYQHLIDLGYMADFPILASDLIYADTGISVLPEYTIFSIDDQIKVGVFGLATPETRYKSSPENSEGLEFLDPYESAARMTAFLRPHVDLVVAISHLGLDAGSQFTSEGLAQAVPDIDIIVDGHSHTELPDGMTVGDTVIVQAGEHGRFIDRIDVVLQPGEARTDRCEVLSKTARLVSFEELMTLEPDPDVLEAASEMQDLISEVSNEVIGHTDIDLDGERETNRSRETNLGDLIAEAMLLETGADVAITNGGGIRASIPAGDITLGQVITTFPFGNYVVTIESSGQDLIDAMENGLSDYPELKGAFPQIAGMRVVFDPSKPAGSRVVELTVDGEPVDPEATYITATNNFMAIGGDQYTMFADNPLVGEFASFDEILADYLSIYGTEAVEIDGRISVNE</sequence>
<evidence type="ECO:0000259" key="4">
    <source>
        <dbReference type="Pfam" id="PF02872"/>
    </source>
</evidence>
<dbReference type="GO" id="GO:0009166">
    <property type="term" value="P:nucleotide catabolic process"/>
    <property type="evidence" value="ECO:0007669"/>
    <property type="project" value="InterPro"/>
</dbReference>
<proteinExistence type="inferred from homology"/>
<dbReference type="PANTHER" id="PTHR11575">
    <property type="entry name" value="5'-NUCLEOTIDASE-RELATED"/>
    <property type="match status" value="1"/>
</dbReference>
<dbReference type="PANTHER" id="PTHR11575:SF24">
    <property type="entry name" value="5'-NUCLEOTIDASE"/>
    <property type="match status" value="1"/>
</dbReference>
<gene>
    <name evidence="5" type="ORF">ATC1_11368</name>
</gene>
<accession>A0A0K8PA87</accession>
<dbReference type="Gene3D" id="3.60.21.10">
    <property type="match status" value="1"/>
</dbReference>
<dbReference type="InterPro" id="IPR036907">
    <property type="entry name" value="5'-Nucleotdase_C_sf"/>
</dbReference>
<feature type="domain" description="5'-Nucleotidase C-terminal" evidence="4">
    <location>
        <begin position="332"/>
        <end position="485"/>
    </location>
</feature>
<dbReference type="Pfam" id="PF00149">
    <property type="entry name" value="Metallophos"/>
    <property type="match status" value="1"/>
</dbReference>
<evidence type="ECO:0000256" key="2">
    <source>
        <dbReference type="RuleBase" id="RU362119"/>
    </source>
</evidence>